<dbReference type="RefSeq" id="WP_344630229.1">
    <property type="nucleotide sequence ID" value="NZ_BAAATJ010000005.1"/>
</dbReference>
<evidence type="ECO:0000256" key="1">
    <source>
        <dbReference type="SAM" id="MobiDB-lite"/>
    </source>
</evidence>
<protein>
    <submittedName>
        <fullName evidence="2">DUF6153 family protein</fullName>
    </submittedName>
</protein>
<organism evidence="2 3">
    <name type="scientific">Streptomyces glaucosporus</name>
    <dbReference type="NCBI Taxonomy" id="284044"/>
    <lineage>
        <taxon>Bacteria</taxon>
        <taxon>Bacillati</taxon>
        <taxon>Actinomycetota</taxon>
        <taxon>Actinomycetes</taxon>
        <taxon>Kitasatosporales</taxon>
        <taxon>Streptomycetaceae</taxon>
        <taxon>Streptomyces</taxon>
    </lineage>
</organism>
<keyword evidence="3" id="KW-1185">Reference proteome</keyword>
<accession>A0ABP5V5S1</accession>
<comment type="caution">
    <text evidence="2">The sequence shown here is derived from an EMBL/GenBank/DDBJ whole genome shotgun (WGS) entry which is preliminary data.</text>
</comment>
<feature type="compositionally biased region" description="Basic and acidic residues" evidence="1">
    <location>
        <begin position="65"/>
        <end position="80"/>
    </location>
</feature>
<evidence type="ECO:0000313" key="3">
    <source>
        <dbReference type="Proteomes" id="UP001500058"/>
    </source>
</evidence>
<name>A0ABP5V5S1_9ACTN</name>
<dbReference type="Pfam" id="PF19650">
    <property type="entry name" value="DUF6153"/>
    <property type="match status" value="1"/>
</dbReference>
<proteinExistence type="predicted"/>
<feature type="region of interest" description="Disordered" evidence="1">
    <location>
        <begin position="60"/>
        <end position="80"/>
    </location>
</feature>
<evidence type="ECO:0000313" key="2">
    <source>
        <dbReference type="EMBL" id="GAA2392727.1"/>
    </source>
</evidence>
<reference evidence="3" key="1">
    <citation type="journal article" date="2019" name="Int. J. Syst. Evol. Microbiol.">
        <title>The Global Catalogue of Microorganisms (GCM) 10K type strain sequencing project: providing services to taxonomists for standard genome sequencing and annotation.</title>
        <authorList>
            <consortium name="The Broad Institute Genomics Platform"/>
            <consortium name="The Broad Institute Genome Sequencing Center for Infectious Disease"/>
            <person name="Wu L."/>
            <person name="Ma J."/>
        </authorList>
    </citation>
    <scope>NUCLEOTIDE SEQUENCE [LARGE SCALE GENOMIC DNA]</scope>
    <source>
        <strain evidence="3">JCM 6921</strain>
    </source>
</reference>
<gene>
    <name evidence="2" type="ORF">GCM10010420_16710</name>
</gene>
<sequence length="136" mass="13624">MNRRPRSALRAPGARERLMLLVLAVLTGLVAMHGPATVGLPGGSHTRPADVHAMPASAMAPDDAECVHSPHGTEGHPHHADSVCAAAGVSGPPVLPALSASAVTTAAGALAVPRVPADSLGGRAPPSLSELQLLRI</sequence>
<dbReference type="Proteomes" id="UP001500058">
    <property type="component" value="Unassembled WGS sequence"/>
</dbReference>
<dbReference type="InterPro" id="IPR046151">
    <property type="entry name" value="DUF6153"/>
</dbReference>
<dbReference type="EMBL" id="BAAATJ010000005">
    <property type="protein sequence ID" value="GAA2392727.1"/>
    <property type="molecule type" value="Genomic_DNA"/>
</dbReference>